<dbReference type="InterPro" id="IPR001509">
    <property type="entry name" value="Epimerase_deHydtase"/>
</dbReference>
<name>A0AA49AA58_9BURK</name>
<dbReference type="SUPFAM" id="SSF51735">
    <property type="entry name" value="NAD(P)-binding Rossmann-fold domains"/>
    <property type="match status" value="1"/>
</dbReference>
<dbReference type="Pfam" id="PF01370">
    <property type="entry name" value="Epimerase"/>
    <property type="match status" value="1"/>
</dbReference>
<evidence type="ECO:0000313" key="4">
    <source>
        <dbReference type="Proteomes" id="UP000662888"/>
    </source>
</evidence>
<reference evidence="3 4" key="1">
    <citation type="submission" date="2020-11" db="EMBL/GenBank/DDBJ databases">
        <authorList>
            <person name="Sun Q."/>
        </authorList>
    </citation>
    <scope>NUCLEOTIDE SEQUENCE [LARGE SCALE GENOMIC DNA]</scope>
    <source>
        <strain evidence="3 4">P8398</strain>
    </source>
</reference>
<dbReference type="InterPro" id="IPR036291">
    <property type="entry name" value="NAD(P)-bd_dom_sf"/>
</dbReference>
<proteinExistence type="predicted"/>
<dbReference type="InterPro" id="IPR050425">
    <property type="entry name" value="NAD(P)_dehydrat-like"/>
</dbReference>
<accession>A0AA49AA58</accession>
<evidence type="ECO:0000256" key="1">
    <source>
        <dbReference type="ARBA" id="ARBA00023002"/>
    </source>
</evidence>
<evidence type="ECO:0000259" key="2">
    <source>
        <dbReference type="Pfam" id="PF01370"/>
    </source>
</evidence>
<dbReference type="Proteomes" id="UP000662888">
    <property type="component" value="Chromosome"/>
</dbReference>
<protein>
    <submittedName>
        <fullName evidence="3">NAD-dependent epimerase/dehydratase family protein</fullName>
    </submittedName>
</protein>
<sequence>MATITVTGAAGYLGSWVVAEALALGHRVHATVRDLADEAKTAHLRQLGARHPGQLHLFAADLLRDGSFDAALAGADYLIHTASPYTRAALRDVQRDMLGPAVDGTRNVLASANRCPTLRRVALTSSIVAMMSSLREAYAHPAHTLDESHWNTGSTADDEPYSYAKTSAERAAWDICSAQAQWQLVVLNPGAIFGPSLSRRSDAESVKMMQQFLKGAFAAGVPALHLGVVDVRDVAAAHVRAVLDPAAQGRYLLVAESCPLLRIGTTISDCCPAYRNKMPRRELPRWLIWLAAPAIGMRRDYVRDNVGFAALYNTARSRSGLGLSYRSIASTLGDHVEQLERDGLLA</sequence>
<gene>
    <name evidence="3" type="ORF">IV454_07720</name>
</gene>
<keyword evidence="1" id="KW-0560">Oxidoreductase</keyword>
<dbReference type="EMBL" id="CP065053">
    <property type="protein sequence ID" value="QPI51395.1"/>
    <property type="molecule type" value="Genomic_DNA"/>
</dbReference>
<evidence type="ECO:0000313" key="3">
    <source>
        <dbReference type="EMBL" id="QPI51395.1"/>
    </source>
</evidence>
<dbReference type="PANTHER" id="PTHR10366">
    <property type="entry name" value="NAD DEPENDENT EPIMERASE/DEHYDRATASE"/>
    <property type="match status" value="1"/>
</dbReference>
<dbReference type="PANTHER" id="PTHR10366:SF852">
    <property type="entry name" value="CINNAMOYL-COA REDUCTASE CAD2"/>
    <property type="match status" value="1"/>
</dbReference>
<feature type="domain" description="NAD-dependent epimerase/dehydratase" evidence="2">
    <location>
        <begin position="4"/>
        <end position="247"/>
    </location>
</feature>
<dbReference type="Gene3D" id="3.40.50.720">
    <property type="entry name" value="NAD(P)-binding Rossmann-like Domain"/>
    <property type="match status" value="1"/>
</dbReference>
<keyword evidence="4" id="KW-1185">Reference proteome</keyword>
<dbReference type="RefSeq" id="WP_206090994.1">
    <property type="nucleotide sequence ID" value="NZ_CP065053.1"/>
</dbReference>
<organism evidence="3 4">
    <name type="scientific">Massilia antarctica</name>
    <dbReference type="NCBI Taxonomy" id="2765360"/>
    <lineage>
        <taxon>Bacteria</taxon>
        <taxon>Pseudomonadati</taxon>
        <taxon>Pseudomonadota</taxon>
        <taxon>Betaproteobacteria</taxon>
        <taxon>Burkholderiales</taxon>
        <taxon>Oxalobacteraceae</taxon>
        <taxon>Telluria group</taxon>
        <taxon>Massilia</taxon>
    </lineage>
</organism>